<dbReference type="GO" id="GO:0015031">
    <property type="term" value="P:protein transport"/>
    <property type="evidence" value="ECO:0007669"/>
    <property type="project" value="UniProtKB-KW"/>
</dbReference>
<keyword evidence="3" id="KW-0963">Cytoplasm</keyword>
<evidence type="ECO:0000313" key="6">
    <source>
        <dbReference type="EMBL" id="PVU93306.1"/>
    </source>
</evidence>
<evidence type="ECO:0000256" key="1">
    <source>
        <dbReference type="ARBA" id="ARBA00004496"/>
    </source>
</evidence>
<dbReference type="InterPro" id="IPR001180">
    <property type="entry name" value="CNH_dom"/>
</dbReference>
<dbReference type="GO" id="GO:0005737">
    <property type="term" value="C:cytoplasm"/>
    <property type="evidence" value="ECO:0007669"/>
    <property type="project" value="UniProtKB-SubCell"/>
</dbReference>
<dbReference type="EMBL" id="MBFR01000132">
    <property type="protein sequence ID" value="PVU93306.1"/>
    <property type="molecule type" value="Genomic_DNA"/>
</dbReference>
<dbReference type="Pfam" id="PF00780">
    <property type="entry name" value="CNH"/>
    <property type="match status" value="1"/>
</dbReference>
<comment type="subcellular location">
    <subcellularLocation>
        <location evidence="1">Cytoplasm</location>
    </subcellularLocation>
</comment>
<feature type="domain" description="CNH" evidence="5">
    <location>
        <begin position="158"/>
        <end position="437"/>
    </location>
</feature>
<dbReference type="InterPro" id="IPR019452">
    <property type="entry name" value="VPS39/TGF_beta_rcpt-assoc_1"/>
</dbReference>
<dbReference type="OrthoDB" id="10258882at2759"/>
<protein>
    <recommendedName>
        <fullName evidence="5">CNH domain-containing protein</fullName>
    </recommendedName>
</protein>
<dbReference type="PROSITE" id="PS50219">
    <property type="entry name" value="CNH"/>
    <property type="match status" value="1"/>
</dbReference>
<dbReference type="GO" id="GO:0016020">
    <property type="term" value="C:membrane"/>
    <property type="evidence" value="ECO:0007669"/>
    <property type="project" value="TreeGrafter"/>
</dbReference>
<sequence>MSFNTTDAYDYSMQNLQKYPFKLQNIFNKIELTPWIPPATIETTQVSKSKAGTASPKLENNAKTIINPSVSMLVTISEPSKAVPENKQKTEALDEELQSSELVENADIIAQQVTGIKEPLSLEDDIVTLDIQDSLERSTTPNRQKTMSKIKTKQKKSSLKIENYDFYESNVYIGTSDGQIFRIVFPEIVYGSEEASSYQELGRVLVGSGDSSIYWYRLPDLKLLKGPNLPFITGVNCLSVDQLYNMKNTMKRPDIATICITKKKQLEIYEIDKNISLKKEIRLPLEVVTICHSGRYACIADIKSYKIIDLNQQYKPVELAVVNDSYKDPISSKIVKLPRPKIIAIGTNEFFYIVTSSMDASCIGCIVSETGESRKATIQFLEFPKSIAFSSPNLYTILADDSIQIHNVNTEQNYSVKLLKGDKASKPRKILSTNSFPIFAIHPIDFNFGNHSRLAPSDVNQYTLDNNNNVVYSRDNSSNPNIINNMYSEKISVLFNNSINILTKPSTFIIILNFLDQNEVEKAMSITERMVESSSKNLLQTPEVQYLYQRAALIYFKNLLFSDTIECLLKGKFDPRALIHLYKDISILLGTLIEPLSELHLQAHIKKLLDELGDIDKLIKNISESFFDKNNVQLSSIYESYYNSANDLLVKYLELTTSAYTDKATTVVINTALLILYVKTNQKDVTESHILRNHQIIDYQIAKGYLLEQKKYYYAGLIFKCNGNSNKYLDLYEQILSGEITDSDFTGELEYIDYLKSLKNEQILVEKFYKLFDINVELSIKIFILISPGAVAGLNTDSLIFKIEKSSNDNLLRLFIERLIAVHHSKSPLYTTLLAQIYIRDIKRYFLLPESNHHKKELEDAFTVRKNQNQNLTFREFLVQMSEKEKILIHMEKKSKQSRKNQNSSCIANKQVFFCDYLNKNLSENFFDSVRMRCRLIELITEHNQLLDIAKIIETITQHAESYLSIERAILLLKLGKVTEAISILVHEAQEFVEAEMICLTPKSAQSLFKLVYPVNNSEKGVNNKNKTISSICEPYPLILFQEYLKVEDPETAYLLVVDLITKYSDKYDFKGVLEKIPETWLALPFASYLKANFNALSSQTEFALITSGLLAPIMRSMQKDYYSTLSSPIFEDELINSSITKKENTIAIISKAQNDILSHYKANTKNLQAIKNSQPLKSDSIIGKKIPESQHFSDNLYKSKRQLIDGTEPFAYFPKLNLYSHISCLKK</sequence>
<dbReference type="InterPro" id="IPR036322">
    <property type="entry name" value="WD40_repeat_dom_sf"/>
</dbReference>
<evidence type="ECO:0000256" key="4">
    <source>
        <dbReference type="ARBA" id="ARBA00022927"/>
    </source>
</evidence>
<reference evidence="6 7" key="1">
    <citation type="journal article" date="2018" name="MBio">
        <title>Comparative Genomics Reveals the Core Gene Toolbox for the Fungus-Insect Symbiosis.</title>
        <authorList>
            <person name="Wang Y."/>
            <person name="Stata M."/>
            <person name="Wang W."/>
            <person name="Stajich J.E."/>
            <person name="White M.M."/>
            <person name="Moncalvo J.M."/>
        </authorList>
    </citation>
    <scope>NUCLEOTIDE SEQUENCE [LARGE SCALE GENOMIC DNA]</scope>
    <source>
        <strain evidence="6 7">SWE-8-4</strain>
    </source>
</reference>
<keyword evidence="7" id="KW-1185">Reference proteome</keyword>
<accession>A0A2T9YLU3</accession>
<name>A0A2T9YLU3_9FUNG</name>
<dbReference type="Proteomes" id="UP000245383">
    <property type="component" value="Unassembled WGS sequence"/>
</dbReference>
<evidence type="ECO:0000313" key="7">
    <source>
        <dbReference type="Proteomes" id="UP000245383"/>
    </source>
</evidence>
<dbReference type="AlphaFoldDB" id="A0A2T9YLU3"/>
<gene>
    <name evidence="6" type="ORF">BB561_003355</name>
</gene>
<comment type="caution">
    <text evidence="6">The sequence shown here is derived from an EMBL/GenBank/DDBJ whole genome shotgun (WGS) entry which is preliminary data.</text>
</comment>
<dbReference type="InterPro" id="IPR032914">
    <property type="entry name" value="Vam6/VPS39/TRAP1"/>
</dbReference>
<dbReference type="PANTHER" id="PTHR12894:SF27">
    <property type="entry name" value="TRANSFORMING GROWTH FACTOR-BETA RECEPTOR-ASSOCIATED PROTEIN 1"/>
    <property type="match status" value="1"/>
</dbReference>
<dbReference type="SUPFAM" id="SSF50978">
    <property type="entry name" value="WD40 repeat-like"/>
    <property type="match status" value="1"/>
</dbReference>
<dbReference type="GO" id="GO:0006914">
    <property type="term" value="P:autophagy"/>
    <property type="evidence" value="ECO:0007669"/>
    <property type="project" value="TreeGrafter"/>
</dbReference>
<evidence type="ECO:0000256" key="2">
    <source>
        <dbReference type="ARBA" id="ARBA00022448"/>
    </source>
</evidence>
<dbReference type="GO" id="GO:0034058">
    <property type="term" value="P:endosomal vesicle fusion"/>
    <property type="evidence" value="ECO:0007669"/>
    <property type="project" value="TreeGrafter"/>
</dbReference>
<keyword evidence="2" id="KW-0813">Transport</keyword>
<organism evidence="6 7">
    <name type="scientific">Smittium simulii</name>
    <dbReference type="NCBI Taxonomy" id="133385"/>
    <lineage>
        <taxon>Eukaryota</taxon>
        <taxon>Fungi</taxon>
        <taxon>Fungi incertae sedis</taxon>
        <taxon>Zoopagomycota</taxon>
        <taxon>Kickxellomycotina</taxon>
        <taxon>Harpellomycetes</taxon>
        <taxon>Harpellales</taxon>
        <taxon>Legeriomycetaceae</taxon>
        <taxon>Smittium</taxon>
    </lineage>
</organism>
<proteinExistence type="predicted"/>
<dbReference type="PANTHER" id="PTHR12894">
    <property type="entry name" value="CNH DOMAIN CONTAINING"/>
    <property type="match status" value="1"/>
</dbReference>
<dbReference type="STRING" id="133385.A0A2T9YLU3"/>
<dbReference type="Pfam" id="PF10366">
    <property type="entry name" value="Vps39_1"/>
    <property type="match status" value="1"/>
</dbReference>
<evidence type="ECO:0000259" key="5">
    <source>
        <dbReference type="PROSITE" id="PS50219"/>
    </source>
</evidence>
<keyword evidence="4" id="KW-0653">Protein transport</keyword>
<evidence type="ECO:0000256" key="3">
    <source>
        <dbReference type="ARBA" id="ARBA00022490"/>
    </source>
</evidence>